<proteinExistence type="predicted"/>
<dbReference type="Proteomes" id="UP000249165">
    <property type="component" value="Unassembled WGS sequence"/>
</dbReference>
<dbReference type="RefSeq" id="WP_111549895.1">
    <property type="nucleotide sequence ID" value="NZ_LIGK01000007.1"/>
</dbReference>
<keyword evidence="1" id="KW-0812">Transmembrane</keyword>
<name>A0A327YHF7_9RHOB</name>
<organism evidence="2 3">
    <name type="scientific">Salipiger aestuarii</name>
    <dbReference type="NCBI Taxonomy" id="568098"/>
    <lineage>
        <taxon>Bacteria</taxon>
        <taxon>Pseudomonadati</taxon>
        <taxon>Pseudomonadota</taxon>
        <taxon>Alphaproteobacteria</taxon>
        <taxon>Rhodobacterales</taxon>
        <taxon>Roseobacteraceae</taxon>
        <taxon>Salipiger</taxon>
    </lineage>
</organism>
<protein>
    <submittedName>
        <fullName evidence="2">Uncharacterized protein</fullName>
    </submittedName>
</protein>
<accession>A0A327YHF7</accession>
<keyword evidence="3" id="KW-1185">Reference proteome</keyword>
<keyword evidence="1" id="KW-0472">Membrane</keyword>
<feature type="transmembrane region" description="Helical" evidence="1">
    <location>
        <begin position="44"/>
        <end position="61"/>
    </location>
</feature>
<feature type="transmembrane region" description="Helical" evidence="1">
    <location>
        <begin position="124"/>
        <end position="147"/>
    </location>
</feature>
<evidence type="ECO:0000256" key="1">
    <source>
        <dbReference type="SAM" id="Phobius"/>
    </source>
</evidence>
<dbReference type="EMBL" id="QLMG01000006">
    <property type="protein sequence ID" value="RAK20343.1"/>
    <property type="molecule type" value="Genomic_DNA"/>
</dbReference>
<keyword evidence="1" id="KW-1133">Transmembrane helix</keyword>
<sequence length="178" mass="19315">MPRYAFRKMTRQDFNSRVKRIDPYYASGNSSNASVLNADTARPFLWLLVGFGWAYVCLAVARNRDVIEHSLLQGRLAHEHHAYVFYGLAAMLGISAVMLAIHFVRYTFTDKRSATKGNSGGLLFGAMIAAGIVYTPASVFEAAFGLLDDNSRSLIVAATEAVPVDFGSVAFVSSAGGH</sequence>
<dbReference type="AlphaFoldDB" id="A0A327YHF7"/>
<dbReference type="OrthoDB" id="7844799at2"/>
<evidence type="ECO:0000313" key="3">
    <source>
        <dbReference type="Proteomes" id="UP000249165"/>
    </source>
</evidence>
<evidence type="ECO:0000313" key="2">
    <source>
        <dbReference type="EMBL" id="RAK20343.1"/>
    </source>
</evidence>
<comment type="caution">
    <text evidence="2">The sequence shown here is derived from an EMBL/GenBank/DDBJ whole genome shotgun (WGS) entry which is preliminary data.</text>
</comment>
<gene>
    <name evidence="2" type="ORF">ATI53_1006121</name>
</gene>
<feature type="transmembrane region" description="Helical" evidence="1">
    <location>
        <begin position="82"/>
        <end position="104"/>
    </location>
</feature>
<reference evidence="2 3" key="1">
    <citation type="submission" date="2018-06" db="EMBL/GenBank/DDBJ databases">
        <title>Genomic Encyclopedia of Archaeal and Bacterial Type Strains, Phase II (KMG-II): from individual species to whole genera.</title>
        <authorList>
            <person name="Goeker M."/>
        </authorList>
    </citation>
    <scope>NUCLEOTIDE SEQUENCE [LARGE SCALE GENOMIC DNA]</scope>
    <source>
        <strain evidence="2 3">DSM 22011</strain>
    </source>
</reference>